<reference evidence="1" key="2">
    <citation type="journal article" date="2022" name="New Phytol.">
        <title>Evolutionary transition to the ectomycorrhizal habit in the genomes of a hyperdiverse lineage of mushroom-forming fungi.</title>
        <authorList>
            <person name="Looney B."/>
            <person name="Miyauchi S."/>
            <person name="Morin E."/>
            <person name="Drula E."/>
            <person name="Courty P.E."/>
            <person name="Kohler A."/>
            <person name="Kuo A."/>
            <person name="LaButti K."/>
            <person name="Pangilinan J."/>
            <person name="Lipzen A."/>
            <person name="Riley R."/>
            <person name="Andreopoulos W."/>
            <person name="He G."/>
            <person name="Johnson J."/>
            <person name="Nolan M."/>
            <person name="Tritt A."/>
            <person name="Barry K.W."/>
            <person name="Grigoriev I.V."/>
            <person name="Nagy L.G."/>
            <person name="Hibbett D."/>
            <person name="Henrissat B."/>
            <person name="Matheny P.B."/>
            <person name="Labbe J."/>
            <person name="Martin F.M."/>
        </authorList>
    </citation>
    <scope>NUCLEOTIDE SEQUENCE</scope>
    <source>
        <strain evidence="1">FP105234-sp</strain>
    </source>
</reference>
<evidence type="ECO:0000313" key="2">
    <source>
        <dbReference type="Proteomes" id="UP000814033"/>
    </source>
</evidence>
<evidence type="ECO:0000313" key="1">
    <source>
        <dbReference type="EMBL" id="KAI0048381.1"/>
    </source>
</evidence>
<reference evidence="1" key="1">
    <citation type="submission" date="2021-02" db="EMBL/GenBank/DDBJ databases">
        <authorList>
            <consortium name="DOE Joint Genome Institute"/>
            <person name="Ahrendt S."/>
            <person name="Looney B.P."/>
            <person name="Miyauchi S."/>
            <person name="Morin E."/>
            <person name="Drula E."/>
            <person name="Courty P.E."/>
            <person name="Chicoki N."/>
            <person name="Fauchery L."/>
            <person name="Kohler A."/>
            <person name="Kuo A."/>
            <person name="Labutti K."/>
            <person name="Pangilinan J."/>
            <person name="Lipzen A."/>
            <person name="Riley R."/>
            <person name="Andreopoulos W."/>
            <person name="He G."/>
            <person name="Johnson J."/>
            <person name="Barry K.W."/>
            <person name="Grigoriev I.V."/>
            <person name="Nagy L."/>
            <person name="Hibbett D."/>
            <person name="Henrissat B."/>
            <person name="Matheny P.B."/>
            <person name="Labbe J."/>
            <person name="Martin F."/>
        </authorList>
    </citation>
    <scope>NUCLEOTIDE SEQUENCE</scope>
    <source>
        <strain evidence="1">FP105234-sp</strain>
    </source>
</reference>
<dbReference type="Proteomes" id="UP000814033">
    <property type="component" value="Unassembled WGS sequence"/>
</dbReference>
<proteinExistence type="predicted"/>
<name>A0ACB8RX25_9AGAM</name>
<sequence length="682" mass="76456">MSPKSVVSERTNRYNTRSARVEGKSQDSGTSPISRIPRKRGRDSGEAGEEVAPRGKTSRTTGPVNKDKGKKRKGKKRADVATQTDEEDVFALPSNQSAASSSMPTLPQPPRKEQLLLDEHRQIHKELWDNGNWRTIFQEIKVVRDETCPHISVPESCPVMKLKVGTGLMPTALDSILIRREHIQVLEDALTCCRRGAEKAEQESFRTEGTDDKTPPTLSDVERLIGLMRDAPAWRGGMCLTGHPGIGKTVMLLLTLHLRVLAGVSTVWQSHPGHLFYYDKTGVEQFHLSEGHSFRWMSAETWCLLDSNKALVDVPLCLQDVDCFIFQAPSPRSERMQWLKKRPLACIYVMKPWTLIETITGQCCRKEDRRKPEETIEYFFRKFAPSVHVLYGLNSLDAYARAVSRMAQNVTLDSLEALLRMATVYNHSLKENDIFQHVMLIEPGTFRDEVVANIPTAHLAHVLEDELALKEIVEKERLFQMFMNHMKVSAGYILEYYGRDMIKAGGSWPIWIFAVTAYPHWRSEVDERSSKPDAYLNVGRTGVSIDELPRPSTGGPGEHTNLAEDTIELSAGIYYIPASASEATFNSLFFDPRSGLATIIQFAGKTQDVNRQGLQWLKDHGVLTVRSITLVPDGLDVNFVATKADATQPGPSLSAEPDLHEMIKEYWVLPVKSLVGGKTCAS</sequence>
<comment type="caution">
    <text evidence="1">The sequence shown here is derived from an EMBL/GenBank/DDBJ whole genome shotgun (WGS) entry which is preliminary data.</text>
</comment>
<accession>A0ACB8RX25</accession>
<gene>
    <name evidence="1" type="ORF">FA95DRAFT_1071608</name>
</gene>
<organism evidence="1 2">
    <name type="scientific">Auriscalpium vulgare</name>
    <dbReference type="NCBI Taxonomy" id="40419"/>
    <lineage>
        <taxon>Eukaryota</taxon>
        <taxon>Fungi</taxon>
        <taxon>Dikarya</taxon>
        <taxon>Basidiomycota</taxon>
        <taxon>Agaricomycotina</taxon>
        <taxon>Agaricomycetes</taxon>
        <taxon>Russulales</taxon>
        <taxon>Auriscalpiaceae</taxon>
        <taxon>Auriscalpium</taxon>
    </lineage>
</organism>
<dbReference type="EMBL" id="MU275887">
    <property type="protein sequence ID" value="KAI0048381.1"/>
    <property type="molecule type" value="Genomic_DNA"/>
</dbReference>
<keyword evidence="2" id="KW-1185">Reference proteome</keyword>
<protein>
    <submittedName>
        <fullName evidence="1">Uncharacterized protein</fullName>
    </submittedName>
</protein>